<name>A0A3S9M6N7_9ACTN</name>
<evidence type="ECO:0000313" key="1">
    <source>
        <dbReference type="EMBL" id="AZQ34844.1"/>
    </source>
</evidence>
<evidence type="ECO:0000313" key="2">
    <source>
        <dbReference type="Proteomes" id="UP000280298"/>
    </source>
</evidence>
<dbReference type="EMBL" id="CP034539">
    <property type="protein sequence ID" value="AZQ34844.1"/>
    <property type="molecule type" value="Genomic_DNA"/>
</dbReference>
<protein>
    <submittedName>
        <fullName evidence="1">Uncharacterized protein</fullName>
    </submittedName>
</protein>
<sequence length="66" mass="6699">MPSGPVRMGACADGGSAERAEGRSAGAVAYFAQEHGEAARRRSVHCAVLGSALVTLDGSWTDADHA</sequence>
<reference evidence="1 2" key="1">
    <citation type="journal article" date="2019" name="Int. J. Syst. Evol. Microbiol.">
        <title>Streptomyces cyaneochromogenes sp. nov., a blue pigment-producing actinomycete from manganese-contaminated soil.</title>
        <authorList>
            <person name="Tang X."/>
            <person name="Zhao J."/>
            <person name="Li K."/>
            <person name="Chen Z."/>
            <person name="Sun Y."/>
            <person name="Gao J."/>
        </authorList>
    </citation>
    <scope>NUCLEOTIDE SEQUENCE [LARGE SCALE GENOMIC DNA]</scope>
    <source>
        <strain evidence="1 2">MK-45</strain>
    </source>
</reference>
<dbReference type="RefSeq" id="WP_126392309.1">
    <property type="nucleotide sequence ID" value="NZ_CP034539.1"/>
</dbReference>
<gene>
    <name evidence="1" type="ORF">EJ357_16230</name>
</gene>
<dbReference type="OrthoDB" id="4549134at2"/>
<keyword evidence="2" id="KW-1185">Reference proteome</keyword>
<dbReference type="Proteomes" id="UP000280298">
    <property type="component" value="Chromosome"/>
</dbReference>
<accession>A0A3S9M6N7</accession>
<proteinExistence type="predicted"/>
<dbReference type="KEGG" id="scya:EJ357_16230"/>
<organism evidence="1 2">
    <name type="scientific">Streptomyces cyaneochromogenes</name>
    <dbReference type="NCBI Taxonomy" id="2496836"/>
    <lineage>
        <taxon>Bacteria</taxon>
        <taxon>Bacillati</taxon>
        <taxon>Actinomycetota</taxon>
        <taxon>Actinomycetes</taxon>
        <taxon>Kitasatosporales</taxon>
        <taxon>Streptomycetaceae</taxon>
        <taxon>Streptomyces</taxon>
    </lineage>
</organism>
<dbReference type="AlphaFoldDB" id="A0A3S9M6N7"/>